<reference evidence="13 14" key="1">
    <citation type="submission" date="2016-06" db="EMBL/GenBank/DDBJ databases">
        <title>Evolution of pathogenesis and genome organization in the Tremellales.</title>
        <authorList>
            <person name="Cuomo C."/>
            <person name="Litvintseva A."/>
            <person name="Heitman J."/>
            <person name="Chen Y."/>
            <person name="Sun S."/>
            <person name="Springer D."/>
            <person name="Dromer F."/>
            <person name="Young S."/>
            <person name="Zeng Q."/>
            <person name="Chapman S."/>
            <person name="Gujja S."/>
            <person name="Saif S."/>
            <person name="Birren B."/>
        </authorList>
    </citation>
    <scope>NUCLEOTIDE SEQUENCE [LARGE SCALE GENOMIC DNA]</scope>
    <source>
        <strain evidence="13 14">ATCC 28783</strain>
    </source>
</reference>
<evidence type="ECO:0000256" key="9">
    <source>
        <dbReference type="RuleBase" id="RU367027"/>
    </source>
</evidence>
<dbReference type="GO" id="GO:0005524">
    <property type="term" value="F:ATP binding"/>
    <property type="evidence" value="ECO:0007669"/>
    <property type="project" value="UniProtKB-UniRule"/>
</dbReference>
<name>A0A4Q1BNG1_TREME</name>
<feature type="region of interest" description="Disordered" evidence="10">
    <location>
        <begin position="934"/>
        <end position="983"/>
    </location>
</feature>
<keyword evidence="5" id="KW-0347">Helicase</keyword>
<dbReference type="SMART" id="SM00490">
    <property type="entry name" value="HELICc"/>
    <property type="match status" value="1"/>
</dbReference>
<comment type="subcellular location">
    <subcellularLocation>
        <location evidence="1 9">Nucleus</location>
    </subcellularLocation>
</comment>
<feature type="compositionally biased region" description="Polar residues" evidence="10">
    <location>
        <begin position="26"/>
        <end position="37"/>
    </location>
</feature>
<dbReference type="EMBL" id="SDIL01000032">
    <property type="protein sequence ID" value="RXK39401.1"/>
    <property type="molecule type" value="Genomic_DNA"/>
</dbReference>
<protein>
    <recommendedName>
        <fullName evidence="9">ATP-dependent DNA helicase</fullName>
        <ecNumber evidence="9">3.6.4.12</ecNumber>
    </recommendedName>
</protein>
<feature type="region of interest" description="Disordered" evidence="10">
    <location>
        <begin position="776"/>
        <end position="918"/>
    </location>
</feature>
<evidence type="ECO:0000256" key="7">
    <source>
        <dbReference type="ARBA" id="ARBA00023242"/>
    </source>
</evidence>
<evidence type="ECO:0000313" key="13">
    <source>
        <dbReference type="EMBL" id="RXK39401.1"/>
    </source>
</evidence>
<feature type="compositionally biased region" description="Low complexity" evidence="10">
    <location>
        <begin position="935"/>
        <end position="954"/>
    </location>
</feature>
<organism evidence="13 14">
    <name type="scientific">Tremella mesenterica</name>
    <name type="common">Jelly fungus</name>
    <dbReference type="NCBI Taxonomy" id="5217"/>
    <lineage>
        <taxon>Eukaryota</taxon>
        <taxon>Fungi</taxon>
        <taxon>Dikarya</taxon>
        <taxon>Basidiomycota</taxon>
        <taxon>Agaricomycotina</taxon>
        <taxon>Tremellomycetes</taxon>
        <taxon>Tremellales</taxon>
        <taxon>Tremellaceae</taxon>
        <taxon>Tremella</taxon>
    </lineage>
</organism>
<evidence type="ECO:0000313" key="14">
    <source>
        <dbReference type="Proteomes" id="UP000289152"/>
    </source>
</evidence>
<dbReference type="InterPro" id="IPR044749">
    <property type="entry name" value="FANCM_DEXDc"/>
</dbReference>
<dbReference type="PANTHER" id="PTHR14025">
    <property type="entry name" value="FANCONI ANEMIA GROUP M FANCM FAMILY MEMBER"/>
    <property type="match status" value="1"/>
</dbReference>
<comment type="catalytic activity">
    <reaction evidence="8 9">
        <text>ATP + H2O = ADP + phosphate + H(+)</text>
        <dbReference type="Rhea" id="RHEA:13065"/>
        <dbReference type="ChEBI" id="CHEBI:15377"/>
        <dbReference type="ChEBI" id="CHEBI:15378"/>
        <dbReference type="ChEBI" id="CHEBI:30616"/>
        <dbReference type="ChEBI" id="CHEBI:43474"/>
        <dbReference type="ChEBI" id="CHEBI:456216"/>
        <dbReference type="EC" id="3.6.4.12"/>
    </reaction>
</comment>
<feature type="compositionally biased region" description="Basic and acidic residues" evidence="10">
    <location>
        <begin position="966"/>
        <end position="975"/>
    </location>
</feature>
<gene>
    <name evidence="13" type="ORF">M231_03354</name>
</gene>
<evidence type="ECO:0000259" key="12">
    <source>
        <dbReference type="PROSITE" id="PS51194"/>
    </source>
</evidence>
<dbReference type="CDD" id="cd18033">
    <property type="entry name" value="DEXDc_FANCM"/>
    <property type="match status" value="1"/>
</dbReference>
<keyword evidence="6" id="KW-0067">ATP-binding</keyword>
<evidence type="ECO:0000256" key="4">
    <source>
        <dbReference type="ARBA" id="ARBA00022801"/>
    </source>
</evidence>
<dbReference type="InterPro" id="IPR027417">
    <property type="entry name" value="P-loop_NTPase"/>
</dbReference>
<dbReference type="OrthoDB" id="164902at2759"/>
<evidence type="ECO:0000259" key="11">
    <source>
        <dbReference type="PROSITE" id="PS51192"/>
    </source>
</evidence>
<evidence type="ECO:0000256" key="2">
    <source>
        <dbReference type="ARBA" id="ARBA00009889"/>
    </source>
</evidence>
<dbReference type="GO" id="GO:0005634">
    <property type="term" value="C:nucleus"/>
    <property type="evidence" value="ECO:0007669"/>
    <property type="project" value="UniProtKB-SubCell"/>
</dbReference>
<dbReference type="STRING" id="5217.A0A4Q1BNG1"/>
<evidence type="ECO:0000256" key="3">
    <source>
        <dbReference type="ARBA" id="ARBA00022741"/>
    </source>
</evidence>
<dbReference type="GO" id="GO:0016887">
    <property type="term" value="F:ATP hydrolysis activity"/>
    <property type="evidence" value="ECO:0007669"/>
    <property type="project" value="RHEA"/>
</dbReference>
<dbReference type="GO" id="GO:0000400">
    <property type="term" value="F:four-way junction DNA binding"/>
    <property type="evidence" value="ECO:0007669"/>
    <property type="project" value="TreeGrafter"/>
</dbReference>
<dbReference type="GO" id="GO:0036297">
    <property type="term" value="P:interstrand cross-link repair"/>
    <property type="evidence" value="ECO:0007669"/>
    <property type="project" value="TreeGrafter"/>
</dbReference>
<dbReference type="InterPro" id="IPR011545">
    <property type="entry name" value="DEAD/DEAH_box_helicase_dom"/>
</dbReference>
<dbReference type="Pfam" id="PF00271">
    <property type="entry name" value="Helicase_C"/>
    <property type="match status" value="1"/>
</dbReference>
<accession>A0A4Q1BNG1</accession>
<evidence type="ECO:0000256" key="1">
    <source>
        <dbReference type="ARBA" id="ARBA00004123"/>
    </source>
</evidence>
<feature type="region of interest" description="Disordered" evidence="10">
    <location>
        <begin position="999"/>
        <end position="1249"/>
    </location>
</feature>
<keyword evidence="7" id="KW-0539">Nucleus</keyword>
<feature type="compositionally biased region" description="Basic and acidic residues" evidence="10">
    <location>
        <begin position="879"/>
        <end position="900"/>
    </location>
</feature>
<comment type="function">
    <text evidence="9">ATP-dependent DNA helicase involved in DNA damage repair by homologous recombination and in genome maintenance. Capable of unwinding D-loops. Plays a role in limiting crossover recombinants during mitotic DNA double-strand break (DSB) repair. Component of a FANCM-MHF complex which promotes gene conversion at blocked replication forks, probably by reversal of the stalled fork.</text>
</comment>
<dbReference type="SUPFAM" id="SSF52540">
    <property type="entry name" value="P-loop containing nucleoside triphosphate hydrolases"/>
    <property type="match status" value="1"/>
</dbReference>
<feature type="compositionally biased region" description="Low complexity" evidence="10">
    <location>
        <begin position="53"/>
        <end position="70"/>
    </location>
</feature>
<dbReference type="GO" id="GO:0045003">
    <property type="term" value="P:double-strand break repair via synthesis-dependent strand annealing"/>
    <property type="evidence" value="ECO:0007669"/>
    <property type="project" value="TreeGrafter"/>
</dbReference>
<dbReference type="CDD" id="cd12091">
    <property type="entry name" value="FANCM_ID"/>
    <property type="match status" value="1"/>
</dbReference>
<evidence type="ECO:0000256" key="5">
    <source>
        <dbReference type="ARBA" id="ARBA00022806"/>
    </source>
</evidence>
<feature type="domain" description="Helicase ATP-binding" evidence="11">
    <location>
        <begin position="238"/>
        <end position="407"/>
    </location>
</feature>
<dbReference type="InterPro" id="IPR014001">
    <property type="entry name" value="Helicase_ATP-bd"/>
</dbReference>
<dbReference type="Gene3D" id="3.40.50.300">
    <property type="entry name" value="P-loop containing nucleotide triphosphate hydrolases"/>
    <property type="match status" value="2"/>
</dbReference>
<keyword evidence="14" id="KW-1185">Reference proteome</keyword>
<feature type="compositionally biased region" description="Polar residues" evidence="10">
    <location>
        <begin position="1164"/>
        <end position="1174"/>
    </location>
</feature>
<dbReference type="InParanoid" id="A0A4Q1BNG1"/>
<feature type="compositionally biased region" description="Acidic residues" evidence="10">
    <location>
        <begin position="1224"/>
        <end position="1233"/>
    </location>
</feature>
<comment type="subunit">
    <text evidence="9">Interacts with the MHF histone-fold complex to form the FANCM-MHF complex.</text>
</comment>
<comment type="similarity">
    <text evidence="2 9">Belongs to the DEAD box helicase family. DEAH subfamily. FANCM sub-subfamily.</text>
</comment>
<feature type="compositionally biased region" description="Basic and acidic residues" evidence="10">
    <location>
        <begin position="909"/>
        <end position="918"/>
    </location>
</feature>
<dbReference type="VEuPathDB" id="FungiDB:TREMEDRAFT_30400"/>
<dbReference type="PROSITE" id="PS51194">
    <property type="entry name" value="HELICASE_CTER"/>
    <property type="match status" value="1"/>
</dbReference>
<comment type="caution">
    <text evidence="13">The sequence shown here is derived from an EMBL/GenBank/DDBJ whole genome shotgun (WGS) entry which is preliminary data.</text>
</comment>
<dbReference type="SMART" id="SM00487">
    <property type="entry name" value="DEXDc"/>
    <property type="match status" value="1"/>
</dbReference>
<dbReference type="FunFam" id="3.40.50.300:FF:000861">
    <property type="entry name" value="Fanconi anemia, complementation group M"/>
    <property type="match status" value="1"/>
</dbReference>
<dbReference type="InterPro" id="IPR039686">
    <property type="entry name" value="FANCM/Mph1-like_ID"/>
</dbReference>
<sequence>MSDDEFDDSFLLDDSFLQQVDSITAHAISQSTSTKPTIPTRPLPVKNGPSYKPPLRSISAPSASSSAGPSRQRLPAQPSSDDYGDLPIPTESLMAIDSLTSRSQQRTTMPTVIPSSRLGMNRTSSGNGSSFFQTHLNFRRENQATKGKRWDRTEFAASGRRIGAASRMKGKGKAVARGLFEDEAGESEEEEDWEPLVPGPKPLVDPTYEPQRHLPNPASIGTYIYPTNRPKRDYQFDIVQACFMDNCLVALPTGLGKTFVAGVVMLNFYRWFPTGKIVFLAPTKPLVNQQIEACQMTCGIPSKDAAVMTGQSVSAKERTRMWEERRVFYCTPQTLDNDLKRGAVDPRDIVLAVFDEAHKASGSYAYTTILAYLTAHHPYFRVLALTATPGADVERVQAVVDALHISRIEIREAEAPEIRKYMNEKKTEKHLVKMTPIIEDFRDRWAALMKPYVTKLIEKGVLTDRDLDIKRLRPFRLTAKRMEIARNRDSGLKWCYGSLNQLERMARAMGHLLEFSLGMFHTVLVELSGGSNSEGKKVGTKGGAGALRNNIEFQRLLRDVETEINCIRIGKGGRTKADRHPKMAKTLELLLEHFTAAAEDAKTHGTANDTRAMVFCSFRECVLEVVDALNQHPELLKATKFVGQSQGKQDHDKGFNQKEQKRTIADFKEGKYNILVSTSIGEEGLDIGEVDFVVIYDMPKQSIKLLQRVGRTGRKRDGRVHVLMSENREDANWDSAQQTHREIQEEILHSRNLELFEDVESLLPRGKFPQCVEQEMPVDPWDPADQKSKRPLPSASNTTTRSLEDDGEKPAKKKRRGHEVPEEAYDGFKSVAQLLKENGAKKRKGKPFQRVLSESEDESVEVNTSKVSAKSAGGKRKSNINDKSTKKKEDEESDSEEVKLAKKRQVKQAAEEERKNKVIEASTKAALDFFATLGPVRRQSRTPSPVSPSSSQSVEMGDVSPFTKDQNVDLRDQDSLVHGGSRLTPRTAAAAGFSQLDPVDLSFDDLNSSPPTLDINTTPSFSDKSGFTPASNLLRKPPLSHSTSRDAMPPPPIPIKSSPFQFSPEMKGKGKSMKRNLPTSSELPSPDDSPMVMKRKYEISSPLPLPSPELSPDIPVRSRGVRTNRGISSARSRGRGRGQRNAVSGPGRGKINRTDNEEVEEDSVGQSSSHTLVQTRGRGRGRVRNTEERRRKRKRKDKVPPEQLAEFLDLDVGVSDSSKASSDEPTEPSEDESDRLFAGKDFQPTQAPKGYNQTAVYIAGLGTQAPEHGLEFVRDGRTERIKFLEKARKPILLSSDDERQSENEYVLGSFVVDDEEIEYDTQTQTHSDALSYM</sequence>
<proteinExistence type="inferred from homology"/>
<feature type="region of interest" description="Disordered" evidence="10">
    <location>
        <begin position="26"/>
        <end position="89"/>
    </location>
</feature>
<dbReference type="InterPro" id="IPR001650">
    <property type="entry name" value="Helicase_C-like"/>
</dbReference>
<evidence type="ECO:0000256" key="6">
    <source>
        <dbReference type="ARBA" id="ARBA00022840"/>
    </source>
</evidence>
<dbReference type="PROSITE" id="PS51192">
    <property type="entry name" value="HELICASE_ATP_BIND_1"/>
    <property type="match status" value="1"/>
</dbReference>
<dbReference type="Pfam" id="PF00270">
    <property type="entry name" value="DEAD"/>
    <property type="match status" value="1"/>
</dbReference>
<keyword evidence="3" id="KW-0547">Nucleotide-binding</keyword>
<evidence type="ECO:0000256" key="10">
    <source>
        <dbReference type="SAM" id="MobiDB-lite"/>
    </source>
</evidence>
<dbReference type="Proteomes" id="UP000289152">
    <property type="component" value="Unassembled WGS sequence"/>
</dbReference>
<feature type="compositionally biased region" description="Polar residues" evidence="10">
    <location>
        <begin position="1005"/>
        <end position="1031"/>
    </location>
</feature>
<feature type="domain" description="Helicase C-terminal" evidence="12">
    <location>
        <begin position="589"/>
        <end position="763"/>
    </location>
</feature>
<keyword evidence="4" id="KW-0378">Hydrolase</keyword>
<evidence type="ECO:0000256" key="8">
    <source>
        <dbReference type="ARBA" id="ARBA00047995"/>
    </source>
</evidence>
<dbReference type="GO" id="GO:0009378">
    <property type="term" value="F:four-way junction helicase activity"/>
    <property type="evidence" value="ECO:0007669"/>
    <property type="project" value="TreeGrafter"/>
</dbReference>
<dbReference type="GO" id="GO:0043138">
    <property type="term" value="F:3'-5' DNA helicase activity"/>
    <property type="evidence" value="ECO:0007669"/>
    <property type="project" value="InterPro"/>
</dbReference>
<dbReference type="EC" id="3.6.4.12" evidence="9"/>
<dbReference type="PANTHER" id="PTHR14025:SF20">
    <property type="entry name" value="FANCONI ANEMIA GROUP M PROTEIN"/>
    <property type="match status" value="1"/>
</dbReference>
<feature type="compositionally biased region" description="Low complexity" evidence="10">
    <location>
        <begin position="1055"/>
        <end position="1064"/>
    </location>
</feature>